<gene>
    <name evidence="7" type="primary">mltG</name>
    <name evidence="9" type="ORF">GCM10009560_50370</name>
</gene>
<dbReference type="Proteomes" id="UP001501578">
    <property type="component" value="Unassembled WGS sequence"/>
</dbReference>
<dbReference type="EC" id="4.2.2.29" evidence="7"/>
<dbReference type="Gene3D" id="3.30.1490.480">
    <property type="entry name" value="Endolytic murein transglycosylase"/>
    <property type="match status" value="1"/>
</dbReference>
<dbReference type="HAMAP" id="MF_02065">
    <property type="entry name" value="MltG"/>
    <property type="match status" value="1"/>
</dbReference>
<dbReference type="PANTHER" id="PTHR30518:SF2">
    <property type="entry name" value="ENDOLYTIC MUREIN TRANSGLYCOSYLASE"/>
    <property type="match status" value="1"/>
</dbReference>
<feature type="site" description="Important for catalytic activity" evidence="7">
    <location>
        <position position="192"/>
    </location>
</feature>
<evidence type="ECO:0000313" key="10">
    <source>
        <dbReference type="Proteomes" id="UP001501578"/>
    </source>
</evidence>
<organism evidence="9 10">
    <name type="scientific">Nonomuraea longicatena</name>
    <dbReference type="NCBI Taxonomy" id="83682"/>
    <lineage>
        <taxon>Bacteria</taxon>
        <taxon>Bacillati</taxon>
        <taxon>Actinomycetota</taxon>
        <taxon>Actinomycetes</taxon>
        <taxon>Streptosporangiales</taxon>
        <taxon>Streptosporangiaceae</taxon>
        <taxon>Nonomuraea</taxon>
    </lineage>
</organism>
<evidence type="ECO:0000256" key="7">
    <source>
        <dbReference type="HAMAP-Rule" id="MF_02065"/>
    </source>
</evidence>
<dbReference type="InterPro" id="IPR003770">
    <property type="entry name" value="MLTG-like"/>
</dbReference>
<keyword evidence="5 7" id="KW-0456">Lyase</keyword>
<dbReference type="InterPro" id="IPR006311">
    <property type="entry name" value="TAT_signal"/>
</dbReference>
<comment type="caution">
    <text evidence="9">The sequence shown here is derived from an EMBL/GenBank/DDBJ whole genome shotgun (WGS) entry which is preliminary data.</text>
</comment>
<dbReference type="EMBL" id="BAAAHQ010000025">
    <property type="protein sequence ID" value="GAA0939567.1"/>
    <property type="molecule type" value="Genomic_DNA"/>
</dbReference>
<evidence type="ECO:0000256" key="8">
    <source>
        <dbReference type="SAM" id="MobiDB-lite"/>
    </source>
</evidence>
<dbReference type="CDD" id="cd08010">
    <property type="entry name" value="MltG_like"/>
    <property type="match status" value="1"/>
</dbReference>
<comment type="catalytic activity">
    <reaction evidence="7">
        <text>a peptidoglycan chain = a peptidoglycan chain with N-acetyl-1,6-anhydromuramyl-[peptide] at the reducing end + a peptidoglycan chain with N-acetylglucosamine at the non-reducing end.</text>
        <dbReference type="EC" id="4.2.2.29"/>
    </reaction>
</comment>
<evidence type="ECO:0000256" key="6">
    <source>
        <dbReference type="ARBA" id="ARBA00023316"/>
    </source>
</evidence>
<dbReference type="RefSeq" id="WP_343952480.1">
    <property type="nucleotide sequence ID" value="NZ_BAAAHQ010000025.1"/>
</dbReference>
<dbReference type="NCBIfam" id="TIGR00247">
    <property type="entry name" value="endolytic transglycosylase MltG"/>
    <property type="match status" value="1"/>
</dbReference>
<evidence type="ECO:0000256" key="5">
    <source>
        <dbReference type="ARBA" id="ARBA00023239"/>
    </source>
</evidence>
<keyword evidence="4 7" id="KW-0472">Membrane</keyword>
<comment type="function">
    <text evidence="7">Functions as a peptidoglycan terminase that cleaves nascent peptidoglycan strands endolytically to terminate their elongation.</text>
</comment>
<dbReference type="PANTHER" id="PTHR30518">
    <property type="entry name" value="ENDOLYTIC MUREIN TRANSGLYCOSYLASE"/>
    <property type="match status" value="1"/>
</dbReference>
<name>A0ABN1Q9R0_9ACTN</name>
<keyword evidence="3 7" id="KW-1133">Transmembrane helix</keyword>
<proteinExistence type="inferred from homology"/>
<evidence type="ECO:0000256" key="2">
    <source>
        <dbReference type="ARBA" id="ARBA00022692"/>
    </source>
</evidence>
<sequence length="312" mass="33628">MNIESLLRETLSEMADEERPPAPDRFLQVRERRPDRRRVLALAAAAAVAAMAVGSTLVVQAISSQGPGEVAAQRTTAPSPATAPRTVTVTVTAGMRLSQVFKALSSLTGRPVADFEKAAEDGTTLGLPSYAGGRLEGFLSPGAYEISPAMSAREILRTMVSGFRSAGLVEGAERIGRTPLEILTVASIVQAEAVRREDMPKIARVIYNRLERRMPLQIDSTVLYGLGKSRTAATLKDLRTSSPYNTYRHLGLPPTPIGNPGEDAIRAALKPAPGAWLYFVATDPKKGVMKFTASGSEFAELVEEHRGNQRTW</sequence>
<keyword evidence="1 7" id="KW-1003">Cell membrane</keyword>
<keyword evidence="6 7" id="KW-0961">Cell wall biogenesis/degradation</keyword>
<feature type="region of interest" description="Disordered" evidence="8">
    <location>
        <begin position="1"/>
        <end position="22"/>
    </location>
</feature>
<feature type="transmembrane region" description="Helical" evidence="7">
    <location>
        <begin position="39"/>
        <end position="59"/>
    </location>
</feature>
<dbReference type="PROSITE" id="PS51318">
    <property type="entry name" value="TAT"/>
    <property type="match status" value="1"/>
</dbReference>
<evidence type="ECO:0000313" key="9">
    <source>
        <dbReference type="EMBL" id="GAA0939567.1"/>
    </source>
</evidence>
<accession>A0ABN1Q9R0</accession>
<reference evidence="9 10" key="1">
    <citation type="journal article" date="2019" name="Int. J. Syst. Evol. Microbiol.">
        <title>The Global Catalogue of Microorganisms (GCM) 10K type strain sequencing project: providing services to taxonomists for standard genome sequencing and annotation.</title>
        <authorList>
            <consortium name="The Broad Institute Genomics Platform"/>
            <consortium name="The Broad Institute Genome Sequencing Center for Infectious Disease"/>
            <person name="Wu L."/>
            <person name="Ma J."/>
        </authorList>
    </citation>
    <scope>NUCLEOTIDE SEQUENCE [LARGE SCALE GENOMIC DNA]</scope>
    <source>
        <strain evidence="9 10">JCM 11136</strain>
    </source>
</reference>
<evidence type="ECO:0000256" key="1">
    <source>
        <dbReference type="ARBA" id="ARBA00022475"/>
    </source>
</evidence>
<dbReference type="Pfam" id="PF02618">
    <property type="entry name" value="YceG"/>
    <property type="match status" value="1"/>
</dbReference>
<comment type="similarity">
    <text evidence="7">Belongs to the transglycosylase MltG family.</text>
</comment>
<evidence type="ECO:0000256" key="3">
    <source>
        <dbReference type="ARBA" id="ARBA00022989"/>
    </source>
</evidence>
<keyword evidence="10" id="KW-1185">Reference proteome</keyword>
<protein>
    <recommendedName>
        <fullName evidence="7">Endolytic murein transglycosylase</fullName>
        <ecNumber evidence="7">4.2.2.29</ecNumber>
    </recommendedName>
    <alternativeName>
        <fullName evidence="7">Peptidoglycan lytic transglycosylase</fullName>
    </alternativeName>
    <alternativeName>
        <fullName evidence="7">Peptidoglycan polymerization terminase</fullName>
    </alternativeName>
</protein>
<comment type="subcellular location">
    <subcellularLocation>
        <location evidence="7">Cell membrane</location>
        <topology evidence="7">Single-pass membrane protein</topology>
    </subcellularLocation>
</comment>
<evidence type="ECO:0000256" key="4">
    <source>
        <dbReference type="ARBA" id="ARBA00023136"/>
    </source>
</evidence>
<keyword evidence="2 7" id="KW-0812">Transmembrane</keyword>